<dbReference type="UniPathway" id="UPA00275">
    <property type="reaction ID" value="UER00404"/>
</dbReference>
<dbReference type="Proteomes" id="UP000176751">
    <property type="component" value="Unassembled WGS sequence"/>
</dbReference>
<accession>A0A1F5HB65</accession>
<dbReference type="PANTHER" id="PTHR21058:SF0">
    <property type="entry name" value="6,7-DIMETHYL-8-RIBITYLLUMAZINE SYNTHASE"/>
    <property type="match status" value="1"/>
</dbReference>
<evidence type="ECO:0000256" key="7">
    <source>
        <dbReference type="HAMAP-Rule" id="MF_00178"/>
    </source>
</evidence>
<gene>
    <name evidence="7" type="primary">ribH</name>
    <name evidence="8" type="ORF">A2196_04575</name>
</gene>
<evidence type="ECO:0000256" key="4">
    <source>
        <dbReference type="ARBA" id="ARBA00022619"/>
    </source>
</evidence>
<dbReference type="SUPFAM" id="SSF52121">
    <property type="entry name" value="Lumazine synthase"/>
    <property type="match status" value="1"/>
</dbReference>
<dbReference type="CDD" id="cd09209">
    <property type="entry name" value="Lumazine_synthase-I"/>
    <property type="match status" value="1"/>
</dbReference>
<name>A0A1F5HB65_9BACT</name>
<evidence type="ECO:0000313" key="9">
    <source>
        <dbReference type="Proteomes" id="UP000176751"/>
    </source>
</evidence>
<dbReference type="InterPro" id="IPR002180">
    <property type="entry name" value="LS/RS"/>
</dbReference>
<comment type="pathway">
    <text evidence="1 7">Cofactor biosynthesis; riboflavin biosynthesis; riboflavin from 2-hydroxy-3-oxobutyl phosphate and 5-amino-6-(D-ribitylamino)uracil: step 1/2.</text>
</comment>
<dbReference type="STRING" id="1797737.A2196_04575"/>
<keyword evidence="5 7" id="KW-0808">Transferase</keyword>
<feature type="binding site" evidence="7">
    <location>
        <begin position="86"/>
        <end position="88"/>
    </location>
    <ligand>
        <name>5-amino-6-(D-ribitylamino)uracil</name>
        <dbReference type="ChEBI" id="CHEBI:15934"/>
    </ligand>
</feature>
<keyword evidence="4 7" id="KW-0686">Riboflavin biosynthesis</keyword>
<reference evidence="8 9" key="1">
    <citation type="journal article" date="2016" name="Nat. Commun.">
        <title>Thousands of microbial genomes shed light on interconnected biogeochemical processes in an aquifer system.</title>
        <authorList>
            <person name="Anantharaman K."/>
            <person name="Brown C.T."/>
            <person name="Hug L.A."/>
            <person name="Sharon I."/>
            <person name="Castelle C.J."/>
            <person name="Probst A.J."/>
            <person name="Thomas B.C."/>
            <person name="Singh A."/>
            <person name="Wilkins M.J."/>
            <person name="Karaoz U."/>
            <person name="Brodie E.L."/>
            <person name="Williams K.H."/>
            <person name="Hubbard S.S."/>
            <person name="Banfield J.F."/>
        </authorList>
    </citation>
    <scope>NUCLEOTIDE SEQUENCE [LARGE SCALE GENOMIC DNA]</scope>
</reference>
<feature type="binding site" evidence="7">
    <location>
        <begin position="62"/>
        <end position="64"/>
    </location>
    <ligand>
        <name>5-amino-6-(D-ribitylamino)uracil</name>
        <dbReference type="ChEBI" id="CHEBI:15934"/>
    </ligand>
</feature>
<evidence type="ECO:0000256" key="1">
    <source>
        <dbReference type="ARBA" id="ARBA00004917"/>
    </source>
</evidence>
<dbReference type="EC" id="2.5.1.78" evidence="3 7"/>
<organism evidence="8 9">
    <name type="scientific">Candidatus Curtissbacteria bacterium RIFOXYA1_FULL_41_14</name>
    <dbReference type="NCBI Taxonomy" id="1797737"/>
    <lineage>
        <taxon>Bacteria</taxon>
        <taxon>Candidatus Curtissiibacteriota</taxon>
    </lineage>
</organism>
<feature type="binding site" evidence="7">
    <location>
        <position position="119"/>
    </location>
    <ligand>
        <name>5-amino-6-(D-ribitylamino)uracil</name>
        <dbReference type="ChEBI" id="CHEBI:15934"/>
    </ligand>
</feature>
<evidence type="ECO:0000256" key="5">
    <source>
        <dbReference type="ARBA" id="ARBA00022679"/>
    </source>
</evidence>
<dbReference type="GO" id="GO:0005829">
    <property type="term" value="C:cytosol"/>
    <property type="evidence" value="ECO:0007669"/>
    <property type="project" value="TreeGrafter"/>
</dbReference>
<dbReference type="GO" id="GO:0000906">
    <property type="term" value="F:6,7-dimethyl-8-ribityllumazine synthase activity"/>
    <property type="evidence" value="ECO:0007669"/>
    <property type="project" value="UniProtKB-UniRule"/>
</dbReference>
<dbReference type="GO" id="GO:0009231">
    <property type="term" value="P:riboflavin biosynthetic process"/>
    <property type="evidence" value="ECO:0007669"/>
    <property type="project" value="UniProtKB-UniRule"/>
</dbReference>
<evidence type="ECO:0000256" key="2">
    <source>
        <dbReference type="ARBA" id="ARBA00007424"/>
    </source>
</evidence>
<sequence>MLKSHKEKVEIDKKLIKKARIAIIRSEFNGEITLSLENHCLKTLLDAGLKRSQIGLYQVPGSLEIPIIAQTIAQKKKANVIIALGAVIKGDTYHFEIVANECARGCMDVALKYNVPVIFEVIPAYNLKQAKERAGNDDNNKGREAALAALKILKTLDVLSSRTDSV</sequence>
<dbReference type="Pfam" id="PF00885">
    <property type="entry name" value="DMRL_synthase"/>
    <property type="match status" value="1"/>
</dbReference>
<dbReference type="NCBIfam" id="TIGR00114">
    <property type="entry name" value="lumazine-synth"/>
    <property type="match status" value="1"/>
</dbReference>
<dbReference type="GO" id="GO:0009349">
    <property type="term" value="C:riboflavin synthase complex"/>
    <property type="evidence" value="ECO:0007669"/>
    <property type="project" value="UniProtKB-UniRule"/>
</dbReference>
<feature type="binding site" evidence="7">
    <location>
        <position position="28"/>
    </location>
    <ligand>
        <name>5-amino-6-(D-ribitylamino)uracil</name>
        <dbReference type="ChEBI" id="CHEBI:15934"/>
    </ligand>
</feature>
<evidence type="ECO:0000256" key="3">
    <source>
        <dbReference type="ARBA" id="ARBA00012664"/>
    </source>
</evidence>
<comment type="function">
    <text evidence="7">Catalyzes the formation of 6,7-dimethyl-8-ribityllumazine by condensation of 5-amino-6-(D-ribitylamino)uracil with 3,4-dihydroxy-2-butanone 4-phosphate. This is the penultimate step in the biosynthesis of riboflavin.</text>
</comment>
<dbReference type="InterPro" id="IPR036467">
    <property type="entry name" value="LS/RS_sf"/>
</dbReference>
<dbReference type="AlphaFoldDB" id="A0A1F5HB65"/>
<evidence type="ECO:0000313" key="8">
    <source>
        <dbReference type="EMBL" id="OGE01393.1"/>
    </source>
</evidence>
<feature type="active site" description="Proton donor" evidence="7">
    <location>
        <position position="94"/>
    </location>
</feature>
<proteinExistence type="inferred from homology"/>
<comment type="catalytic activity">
    <reaction evidence="6 7">
        <text>(2S)-2-hydroxy-3-oxobutyl phosphate + 5-amino-6-(D-ribitylamino)uracil = 6,7-dimethyl-8-(1-D-ribityl)lumazine + phosphate + 2 H2O + H(+)</text>
        <dbReference type="Rhea" id="RHEA:26152"/>
        <dbReference type="ChEBI" id="CHEBI:15377"/>
        <dbReference type="ChEBI" id="CHEBI:15378"/>
        <dbReference type="ChEBI" id="CHEBI:15934"/>
        <dbReference type="ChEBI" id="CHEBI:43474"/>
        <dbReference type="ChEBI" id="CHEBI:58201"/>
        <dbReference type="ChEBI" id="CHEBI:58830"/>
        <dbReference type="EC" id="2.5.1.78"/>
    </reaction>
</comment>
<protein>
    <recommendedName>
        <fullName evidence="3 7">6,7-dimethyl-8-ribityllumazine synthase</fullName>
        <shortName evidence="7">DMRL synthase</shortName>
        <shortName evidence="7">LS</shortName>
        <shortName evidence="7">Lumazine synthase</shortName>
        <ecNumber evidence="3 7">2.5.1.78</ecNumber>
    </recommendedName>
</protein>
<dbReference type="HAMAP" id="MF_00178">
    <property type="entry name" value="Lumazine_synth"/>
    <property type="match status" value="1"/>
</dbReference>
<dbReference type="InterPro" id="IPR034964">
    <property type="entry name" value="LS"/>
</dbReference>
<dbReference type="PANTHER" id="PTHR21058">
    <property type="entry name" value="6,7-DIMETHYL-8-RIBITYLLUMAZINE SYNTHASE DMRL SYNTHASE LUMAZINE SYNTHASE"/>
    <property type="match status" value="1"/>
</dbReference>
<comment type="caution">
    <text evidence="8">The sequence shown here is derived from an EMBL/GenBank/DDBJ whole genome shotgun (WGS) entry which is preliminary data.</text>
</comment>
<evidence type="ECO:0000256" key="6">
    <source>
        <dbReference type="ARBA" id="ARBA00048785"/>
    </source>
</evidence>
<dbReference type="EMBL" id="MFCA01000028">
    <property type="protein sequence ID" value="OGE01393.1"/>
    <property type="molecule type" value="Genomic_DNA"/>
</dbReference>
<comment type="similarity">
    <text evidence="2 7">Belongs to the DMRL synthase family.</text>
</comment>
<feature type="binding site" evidence="7">
    <location>
        <position position="133"/>
    </location>
    <ligand>
        <name>(2S)-2-hydroxy-3-oxobutyl phosphate</name>
        <dbReference type="ChEBI" id="CHEBI:58830"/>
    </ligand>
</feature>
<dbReference type="Gene3D" id="3.40.50.960">
    <property type="entry name" value="Lumazine/riboflavin synthase"/>
    <property type="match status" value="1"/>
</dbReference>
<feature type="binding site" evidence="7">
    <location>
        <begin position="91"/>
        <end position="92"/>
    </location>
    <ligand>
        <name>(2S)-2-hydroxy-3-oxobutyl phosphate</name>
        <dbReference type="ChEBI" id="CHEBI:58830"/>
    </ligand>
</feature>